<evidence type="ECO:0000313" key="3">
    <source>
        <dbReference type="Proteomes" id="UP000001299"/>
    </source>
</evidence>
<dbReference type="PANTHER" id="PTHR45138">
    <property type="entry name" value="REGULATORY COMPONENTS OF SENSORY TRANSDUCTION SYSTEM"/>
    <property type="match status" value="1"/>
</dbReference>
<accession>E0RXJ0</accession>
<dbReference type="PANTHER" id="PTHR45138:SF9">
    <property type="entry name" value="DIGUANYLATE CYCLASE DGCM-RELATED"/>
    <property type="match status" value="1"/>
</dbReference>
<dbReference type="GO" id="GO:0052621">
    <property type="term" value="F:diguanylate cyclase activity"/>
    <property type="evidence" value="ECO:0007669"/>
    <property type="project" value="TreeGrafter"/>
</dbReference>
<dbReference type="EMBL" id="CP001810">
    <property type="protein sequence ID" value="ADL34417.1"/>
    <property type="molecule type" value="Genomic_DNA"/>
</dbReference>
<dbReference type="Gene3D" id="3.30.70.270">
    <property type="match status" value="1"/>
</dbReference>
<name>E0RXJ0_BUTPB</name>
<proteinExistence type="predicted"/>
<evidence type="ECO:0000313" key="2">
    <source>
        <dbReference type="EMBL" id="ADL34417.1"/>
    </source>
</evidence>
<dbReference type="STRING" id="515622.bpr_I1680"/>
<protein>
    <submittedName>
        <fullName evidence="2">GGDEF domain-containing protein</fullName>
    </submittedName>
</protein>
<keyword evidence="3" id="KW-1185">Reference proteome</keyword>
<dbReference type="InterPro" id="IPR013702">
    <property type="entry name" value="FIST_domain_N"/>
</dbReference>
<dbReference type="Pfam" id="PF10442">
    <property type="entry name" value="FIST_C"/>
    <property type="match status" value="1"/>
</dbReference>
<dbReference type="PROSITE" id="PS50887">
    <property type="entry name" value="GGDEF"/>
    <property type="match status" value="1"/>
</dbReference>
<dbReference type="Pfam" id="PF00990">
    <property type="entry name" value="GGDEF"/>
    <property type="match status" value="1"/>
</dbReference>
<feature type="domain" description="GGDEF" evidence="1">
    <location>
        <begin position="470"/>
        <end position="597"/>
    </location>
</feature>
<dbReference type="AlphaFoldDB" id="E0RXJ0"/>
<dbReference type="KEGG" id="bpb:bpr_I1680"/>
<dbReference type="SMART" id="SM01204">
    <property type="entry name" value="FIST_C"/>
    <property type="match status" value="1"/>
</dbReference>
<dbReference type="SUPFAM" id="SSF55073">
    <property type="entry name" value="Nucleotide cyclase"/>
    <property type="match status" value="1"/>
</dbReference>
<reference evidence="2 3" key="1">
    <citation type="journal article" date="2010" name="PLoS ONE">
        <title>The glycobiome of the rumen bacterium Butyrivibrio proteoclasticus B316(T) highlights adaptation to a polysaccharide-rich environment.</title>
        <authorList>
            <person name="Kelly W.J."/>
            <person name="Leahy S.C."/>
            <person name="Altermann E."/>
            <person name="Yeoman C.J."/>
            <person name="Dunne J.C."/>
            <person name="Kong Z."/>
            <person name="Pacheco D.M."/>
            <person name="Li D."/>
            <person name="Noel S.J."/>
            <person name="Moon C.D."/>
            <person name="Cookson A.L."/>
            <person name="Attwood G.T."/>
        </authorList>
    </citation>
    <scope>NUCLEOTIDE SEQUENCE [LARGE SCALE GENOMIC DNA]</scope>
    <source>
        <strain evidence="3">ATCC 51982 / DSM 14932 / B316</strain>
    </source>
</reference>
<dbReference type="InterPro" id="IPR043128">
    <property type="entry name" value="Rev_trsase/Diguanyl_cyclase"/>
</dbReference>
<gene>
    <name evidence="2" type="ordered locus">bpr_I1680</name>
</gene>
<dbReference type="Pfam" id="PF08495">
    <property type="entry name" value="FIST"/>
    <property type="match status" value="1"/>
</dbReference>
<dbReference type="NCBIfam" id="TIGR00254">
    <property type="entry name" value="GGDEF"/>
    <property type="match status" value="1"/>
</dbReference>
<dbReference type="HOGENOM" id="CLU_019400_0_0_9"/>
<organism evidence="2 3">
    <name type="scientific">Butyrivibrio proteoclasticus (strain ATCC 51982 / DSM 14932 / B316)</name>
    <name type="common">Clostridium proteoclasticum</name>
    <dbReference type="NCBI Taxonomy" id="515622"/>
    <lineage>
        <taxon>Bacteria</taxon>
        <taxon>Bacillati</taxon>
        <taxon>Bacillota</taxon>
        <taxon>Clostridia</taxon>
        <taxon>Lachnospirales</taxon>
        <taxon>Lachnospiraceae</taxon>
        <taxon>Butyrivibrio</taxon>
    </lineage>
</organism>
<dbReference type="InterPro" id="IPR019494">
    <property type="entry name" value="FIST_C"/>
</dbReference>
<dbReference type="InterPro" id="IPR050469">
    <property type="entry name" value="Diguanylate_Cyclase"/>
</dbReference>
<sequence length="597" mass="67206">MFVLHSEVKDNMNQKKYSFHTYEELVTIVDVIKDSKDYKSASGVLMQLYNPKIDADDEAIVDYINANCSNACLIGLTCANIADEEFDIKDNPIELNITYFKKTRLIEYDFDLNIATGFVAGRMINEALQDIDDAKCMLTCYSCGSAVIHSFVSEFSHHKLPMFGAKAGRSIRALNTAKAYGKRAGDNKIVSVIFAGTDLHIFMDNCLGFKEIGVEMVVTKTEGDNIIAEIDHRPATEVYSKYLKVSPGKYFVENVCEFPMIFHRRDCVIARVPSAYGEDNSIHFTSDVVKGEKLRLSYGSADNLLDTISESVRGIKNFNPEAVFLFECGNRVRFLKEKASSETASYRILYPEVSVAVGYAEIYESASGSGGVLNSALVAVGLKEDPDAEDEFRPGVTYIDDTQIQEDERDYIPFVDRILNFLERTSIELDSMNKELGKIAYTDQLTRIYNRWELENKVNEILSECNEGGNRASIIFMDIDHFKHVNDTYGHDVGDMVLRASVDIIRDNLEAQHVFGRWGGEEFIYVLPDTGIDEAVEFAENLRKQIQDNCFVTVQHITMSFGVTQNIAGDTLETFVKRADDGLYKAKEGGRNRVVRN</sequence>
<dbReference type="InterPro" id="IPR000160">
    <property type="entry name" value="GGDEF_dom"/>
</dbReference>
<dbReference type="FunFam" id="3.30.70.270:FF:000001">
    <property type="entry name" value="Diguanylate cyclase domain protein"/>
    <property type="match status" value="1"/>
</dbReference>
<evidence type="ECO:0000259" key="1">
    <source>
        <dbReference type="PROSITE" id="PS50887"/>
    </source>
</evidence>
<dbReference type="eggNOG" id="COG3287">
    <property type="taxonomic scope" value="Bacteria"/>
</dbReference>
<dbReference type="SMART" id="SM00267">
    <property type="entry name" value="GGDEF"/>
    <property type="match status" value="1"/>
</dbReference>
<dbReference type="CDD" id="cd01949">
    <property type="entry name" value="GGDEF"/>
    <property type="match status" value="1"/>
</dbReference>
<dbReference type="Proteomes" id="UP000001299">
    <property type="component" value="Chromosome 1"/>
</dbReference>
<dbReference type="InterPro" id="IPR029787">
    <property type="entry name" value="Nucleotide_cyclase"/>
</dbReference>
<dbReference type="eggNOG" id="COG3706">
    <property type="taxonomic scope" value="Bacteria"/>
</dbReference>